<dbReference type="EnsemblPlants" id="PNT60764">
    <property type="protein sequence ID" value="PNT60764"/>
    <property type="gene ID" value="BRADI_5g04473v3"/>
</dbReference>
<dbReference type="EMBL" id="CM000884">
    <property type="protein sequence ID" value="PNT60764.1"/>
    <property type="molecule type" value="Genomic_DNA"/>
</dbReference>
<dbReference type="InParanoid" id="A0A2K2CFG1"/>
<gene>
    <name evidence="1" type="ORF">BRADI_5g04473v3</name>
</gene>
<evidence type="ECO:0000313" key="1">
    <source>
        <dbReference type="EMBL" id="PNT60764.1"/>
    </source>
</evidence>
<accession>A0A2K2CFG1</accession>
<sequence length="155" mass="17032">MAEQLKDGFTDPRYRRSPVDKEASYKHACEYLAAGQRWFHRSPISTFSRGQRGQLQARLRIFGSRAAVGAGAERTCPCSPAAAAGAPANSYVRGNDGPGTDFFFLSGSRNGFFFWPNPGTDRAPEGPENERGRFFFLGHIVFPLNPSLSGRACRP</sequence>
<dbReference type="Proteomes" id="UP000008810">
    <property type="component" value="Chromosome 5"/>
</dbReference>
<evidence type="ECO:0000313" key="2">
    <source>
        <dbReference type="EnsemblPlants" id="PNT60764"/>
    </source>
</evidence>
<name>A0A2K2CFG1_BRADI</name>
<organism evidence="1">
    <name type="scientific">Brachypodium distachyon</name>
    <name type="common">Purple false brome</name>
    <name type="synonym">Trachynia distachya</name>
    <dbReference type="NCBI Taxonomy" id="15368"/>
    <lineage>
        <taxon>Eukaryota</taxon>
        <taxon>Viridiplantae</taxon>
        <taxon>Streptophyta</taxon>
        <taxon>Embryophyta</taxon>
        <taxon>Tracheophyta</taxon>
        <taxon>Spermatophyta</taxon>
        <taxon>Magnoliopsida</taxon>
        <taxon>Liliopsida</taxon>
        <taxon>Poales</taxon>
        <taxon>Poaceae</taxon>
        <taxon>BOP clade</taxon>
        <taxon>Pooideae</taxon>
        <taxon>Stipodae</taxon>
        <taxon>Brachypodieae</taxon>
        <taxon>Brachypodium</taxon>
    </lineage>
</organism>
<dbReference type="AlphaFoldDB" id="A0A2K2CFG1"/>
<dbReference type="Gramene" id="PNT60764">
    <property type="protein sequence ID" value="PNT60764"/>
    <property type="gene ID" value="BRADI_5g04473v3"/>
</dbReference>
<proteinExistence type="predicted"/>
<keyword evidence="3" id="KW-1185">Reference proteome</keyword>
<reference evidence="1 2" key="1">
    <citation type="journal article" date="2010" name="Nature">
        <title>Genome sequencing and analysis of the model grass Brachypodium distachyon.</title>
        <authorList>
            <consortium name="International Brachypodium Initiative"/>
        </authorList>
    </citation>
    <scope>NUCLEOTIDE SEQUENCE [LARGE SCALE GENOMIC DNA]</scope>
    <source>
        <strain evidence="1 2">Bd21</strain>
    </source>
</reference>
<evidence type="ECO:0000313" key="3">
    <source>
        <dbReference type="Proteomes" id="UP000008810"/>
    </source>
</evidence>
<reference evidence="1" key="2">
    <citation type="submission" date="2017-06" db="EMBL/GenBank/DDBJ databases">
        <title>WGS assembly of Brachypodium distachyon.</title>
        <authorList>
            <consortium name="The International Brachypodium Initiative"/>
            <person name="Lucas S."/>
            <person name="Harmon-Smith M."/>
            <person name="Lail K."/>
            <person name="Tice H."/>
            <person name="Grimwood J."/>
            <person name="Bruce D."/>
            <person name="Barry K."/>
            <person name="Shu S."/>
            <person name="Lindquist E."/>
            <person name="Wang M."/>
            <person name="Pitluck S."/>
            <person name="Vogel J.P."/>
            <person name="Garvin D.F."/>
            <person name="Mockler T.C."/>
            <person name="Schmutz J."/>
            <person name="Rokhsar D."/>
            <person name="Bevan M.W."/>
        </authorList>
    </citation>
    <scope>NUCLEOTIDE SEQUENCE</scope>
    <source>
        <strain evidence="1">Bd21</strain>
    </source>
</reference>
<protein>
    <submittedName>
        <fullName evidence="1 2">Uncharacterized protein</fullName>
    </submittedName>
</protein>
<reference evidence="2" key="3">
    <citation type="submission" date="2018-08" db="UniProtKB">
        <authorList>
            <consortium name="EnsemblPlants"/>
        </authorList>
    </citation>
    <scope>IDENTIFICATION</scope>
    <source>
        <strain evidence="2">cv. Bd21</strain>
    </source>
</reference>